<protein>
    <submittedName>
        <fullName evidence="2">Uncharacterized protein</fullName>
    </submittedName>
</protein>
<proteinExistence type="inferred from homology"/>
<dbReference type="HAMAP" id="MF_01103">
    <property type="entry name" value="UPF0291"/>
    <property type="match status" value="1"/>
</dbReference>
<dbReference type="Gene3D" id="1.10.287.540">
    <property type="entry name" value="Helix hairpin bin"/>
    <property type="match status" value="1"/>
</dbReference>
<accession>A0A5B9Y6G5</accession>
<dbReference type="KEGG" id="schi:SCHIN_v1c06600"/>
<gene>
    <name evidence="2" type="ORF">SCHIN_v1c06600</name>
</gene>
<name>A0A5B9Y6G5_9MOLU</name>
<organism evidence="2 3">
    <name type="scientific">Spiroplasma chinense</name>
    <dbReference type="NCBI Taxonomy" id="216932"/>
    <lineage>
        <taxon>Bacteria</taxon>
        <taxon>Bacillati</taxon>
        <taxon>Mycoplasmatota</taxon>
        <taxon>Mollicutes</taxon>
        <taxon>Entomoplasmatales</taxon>
        <taxon>Spiroplasmataceae</taxon>
        <taxon>Spiroplasma</taxon>
    </lineage>
</organism>
<dbReference type="EMBL" id="CP043026">
    <property type="protein sequence ID" value="QEH61857.1"/>
    <property type="molecule type" value="Genomic_DNA"/>
</dbReference>
<sequence length="74" mass="8634">MEKLIKRINELAAIKKERELTDSEKKEQAKLRAEYIKNFKKGFEEQLASIKVVDSEGNDVTPEKLKEKQKEGQK</sequence>
<evidence type="ECO:0000313" key="2">
    <source>
        <dbReference type="EMBL" id="QEH61857.1"/>
    </source>
</evidence>
<evidence type="ECO:0000256" key="1">
    <source>
        <dbReference type="ARBA" id="ARBA00022490"/>
    </source>
</evidence>
<dbReference type="PANTHER" id="PTHR37300:SF1">
    <property type="entry name" value="UPF0291 PROTEIN YNZC"/>
    <property type="match status" value="1"/>
</dbReference>
<dbReference type="RefSeq" id="WP_243745712.1">
    <property type="nucleotide sequence ID" value="NZ_CP043026.1"/>
</dbReference>
<dbReference type="Proteomes" id="UP000323144">
    <property type="component" value="Chromosome"/>
</dbReference>
<keyword evidence="1" id="KW-0963">Cytoplasm</keyword>
<keyword evidence="3" id="KW-1185">Reference proteome</keyword>
<evidence type="ECO:0000313" key="3">
    <source>
        <dbReference type="Proteomes" id="UP000323144"/>
    </source>
</evidence>
<dbReference type="InterPro" id="IPR009242">
    <property type="entry name" value="DUF896"/>
</dbReference>
<dbReference type="SUPFAM" id="SSF158221">
    <property type="entry name" value="YnzC-like"/>
    <property type="match status" value="1"/>
</dbReference>
<dbReference type="PANTHER" id="PTHR37300">
    <property type="entry name" value="UPF0291 PROTEIN CBO2609/CLC_2481"/>
    <property type="match status" value="1"/>
</dbReference>
<dbReference type="AlphaFoldDB" id="A0A5B9Y6G5"/>
<dbReference type="Pfam" id="PF05979">
    <property type="entry name" value="DUF896"/>
    <property type="match status" value="1"/>
</dbReference>
<reference evidence="2 3" key="1">
    <citation type="submission" date="2019-08" db="EMBL/GenBank/DDBJ databases">
        <title>Complete genome sequence of Spiroplasma chinense CCH (DSM 19755).</title>
        <authorList>
            <person name="Shen H.-Y."/>
            <person name="Lin Y.-C."/>
            <person name="Chou L."/>
            <person name="Kuo C.-H."/>
        </authorList>
    </citation>
    <scope>NUCLEOTIDE SEQUENCE [LARGE SCALE GENOMIC DNA]</scope>
    <source>
        <strain evidence="2 3">CCH</strain>
    </source>
</reference>